<evidence type="ECO:0000256" key="1">
    <source>
        <dbReference type="SAM" id="MobiDB-lite"/>
    </source>
</evidence>
<evidence type="ECO:0000313" key="2">
    <source>
        <dbReference type="EMBL" id="CAH1972303.1"/>
    </source>
</evidence>
<sequence length="277" mass="31197">SVTKYLQKRRAAAASAPQVTPPAITPQHQPSQPPNMTPGDQQQQHSRSSSTQPSEQPLDEPPPTQQTAPRVQRAVSMPTPAHQRAVSDVPVGTPRVTHRPVNYSQSERLPNRERPALNRSVSRKEIIKNYIKKETANFFGVDEENEKEQEQRWLDRRKRMACRTMGPLKEEYYHPSSTFSRLRHRRTLSELPSAPSVGSSSQRPDVLPGMAGDFPDSAQPTVAGTVLRRKDSVARMTWDGLSYVVTVSFYLFSGPTLSSSARDQLYYTSCYPLLRTR</sequence>
<dbReference type="AlphaFoldDB" id="A0A9P0KFU4"/>
<dbReference type="OrthoDB" id="2146116at2759"/>
<dbReference type="EMBL" id="CAKOFQ010006796">
    <property type="protein sequence ID" value="CAH1972303.1"/>
    <property type="molecule type" value="Genomic_DNA"/>
</dbReference>
<feature type="region of interest" description="Disordered" evidence="1">
    <location>
        <begin position="190"/>
        <end position="218"/>
    </location>
</feature>
<dbReference type="Proteomes" id="UP001152888">
    <property type="component" value="Unassembled WGS sequence"/>
</dbReference>
<feature type="region of interest" description="Disordered" evidence="1">
    <location>
        <begin position="1"/>
        <end position="111"/>
    </location>
</feature>
<feature type="compositionally biased region" description="Basic residues" evidence="1">
    <location>
        <begin position="1"/>
        <end position="11"/>
    </location>
</feature>
<accession>A0A9P0KFU4</accession>
<evidence type="ECO:0000313" key="3">
    <source>
        <dbReference type="Proteomes" id="UP001152888"/>
    </source>
</evidence>
<organism evidence="2 3">
    <name type="scientific">Acanthoscelides obtectus</name>
    <name type="common">Bean weevil</name>
    <name type="synonym">Bruchus obtectus</name>
    <dbReference type="NCBI Taxonomy" id="200917"/>
    <lineage>
        <taxon>Eukaryota</taxon>
        <taxon>Metazoa</taxon>
        <taxon>Ecdysozoa</taxon>
        <taxon>Arthropoda</taxon>
        <taxon>Hexapoda</taxon>
        <taxon>Insecta</taxon>
        <taxon>Pterygota</taxon>
        <taxon>Neoptera</taxon>
        <taxon>Endopterygota</taxon>
        <taxon>Coleoptera</taxon>
        <taxon>Polyphaga</taxon>
        <taxon>Cucujiformia</taxon>
        <taxon>Chrysomeloidea</taxon>
        <taxon>Chrysomelidae</taxon>
        <taxon>Bruchinae</taxon>
        <taxon>Bruchini</taxon>
        <taxon>Acanthoscelides</taxon>
    </lineage>
</organism>
<feature type="compositionally biased region" description="Low complexity" evidence="1">
    <location>
        <begin position="41"/>
        <end position="56"/>
    </location>
</feature>
<gene>
    <name evidence="2" type="ORF">ACAOBT_LOCUS9920</name>
</gene>
<keyword evidence="3" id="KW-1185">Reference proteome</keyword>
<feature type="non-terminal residue" evidence="2">
    <location>
        <position position="1"/>
    </location>
</feature>
<protein>
    <submittedName>
        <fullName evidence="2">Uncharacterized protein</fullName>
    </submittedName>
</protein>
<reference evidence="2" key="1">
    <citation type="submission" date="2022-03" db="EMBL/GenBank/DDBJ databases">
        <authorList>
            <person name="Sayadi A."/>
        </authorList>
    </citation>
    <scope>NUCLEOTIDE SEQUENCE</scope>
</reference>
<comment type="caution">
    <text evidence="2">The sequence shown here is derived from an EMBL/GenBank/DDBJ whole genome shotgun (WGS) entry which is preliminary data.</text>
</comment>
<proteinExistence type="predicted"/>
<name>A0A9P0KFU4_ACAOB</name>